<dbReference type="AlphaFoldDB" id="A0A7I9VKM6"/>
<accession>A0A7I9VKM6</accession>
<dbReference type="EMBL" id="BJTG01000003">
    <property type="protein sequence ID" value="GEJ56935.1"/>
    <property type="molecule type" value="Genomic_DNA"/>
</dbReference>
<keyword evidence="2" id="KW-1185">Reference proteome</keyword>
<proteinExistence type="predicted"/>
<dbReference type="RefSeq" id="WP_176064398.1">
    <property type="nucleotide sequence ID" value="NZ_BJTG01000003.1"/>
</dbReference>
<dbReference type="Proteomes" id="UP000503640">
    <property type="component" value="Unassembled WGS sequence"/>
</dbReference>
<comment type="caution">
    <text evidence="1">The sequence shown here is derived from an EMBL/GenBank/DDBJ whole genome shotgun (WGS) entry which is preliminary data.</text>
</comment>
<gene>
    <name evidence="1" type="ORF">AMYX_16760</name>
</gene>
<evidence type="ECO:0000313" key="1">
    <source>
        <dbReference type="EMBL" id="GEJ56935.1"/>
    </source>
</evidence>
<sequence length="222" mass="22178">MKRIETWRQNAAEHGVRTADPPARLNWKTVVLTVALSAIIGAIIGCGGSATTPTGGGTATVRLTATISQGLSGPQDPKALSVPTDIASVRLTVTGPNIAGSVVQTMTKVDATHYSATVTVPDGGLDHFLAEALASDGTTVIYSGSADSQIVGGNSSNISILLRETNPPTGPSTSDCGSVSPSTGASVSYFNANTASVCHITALASDTGGATTTGTIVVAGRP</sequence>
<reference evidence="2" key="1">
    <citation type="journal article" date="2020" name="Appl. Environ. Microbiol.">
        <title>Diazotrophic Anaeromyxobacter Isolates from Soils.</title>
        <authorList>
            <person name="Masuda Y."/>
            <person name="Yamanaka H."/>
            <person name="Xu Z.X."/>
            <person name="Shiratori Y."/>
            <person name="Aono T."/>
            <person name="Amachi S."/>
            <person name="Senoo K."/>
            <person name="Itoh H."/>
        </authorList>
    </citation>
    <scope>NUCLEOTIDE SEQUENCE [LARGE SCALE GENOMIC DNA]</scope>
    <source>
        <strain evidence="2">R267</strain>
    </source>
</reference>
<organism evidence="1 2">
    <name type="scientific">Anaeromyxobacter diazotrophicus</name>
    <dbReference type="NCBI Taxonomy" id="2590199"/>
    <lineage>
        <taxon>Bacteria</taxon>
        <taxon>Pseudomonadati</taxon>
        <taxon>Myxococcota</taxon>
        <taxon>Myxococcia</taxon>
        <taxon>Myxococcales</taxon>
        <taxon>Cystobacterineae</taxon>
        <taxon>Anaeromyxobacteraceae</taxon>
        <taxon>Anaeromyxobacter</taxon>
    </lineage>
</organism>
<protein>
    <submittedName>
        <fullName evidence="1">Uncharacterized protein</fullName>
    </submittedName>
</protein>
<name>A0A7I9VKM6_9BACT</name>
<evidence type="ECO:0000313" key="2">
    <source>
        <dbReference type="Proteomes" id="UP000503640"/>
    </source>
</evidence>